<name>M0ER07_9EURY</name>
<dbReference type="Proteomes" id="UP000011526">
    <property type="component" value="Unassembled WGS sequence"/>
</dbReference>
<dbReference type="AlphaFoldDB" id="M0ER07"/>
<evidence type="ECO:0000313" key="1">
    <source>
        <dbReference type="EMBL" id="ELZ49493.1"/>
    </source>
</evidence>
<sequence length="143" mass="14492">MSFDFDGANTDGDGFNPNSVTVIEDLIEVQNQGTQSAYLGVDLSDLTISDGSGNEAGIELAASIPDDGSTTGQTGSADDELAANIAFQGSGNAVGNATSPSSYELDVGEAVHLDLTVDTTNFDNSDVSTTGTVAFIADQTSSL</sequence>
<reference evidence="1 2" key="1">
    <citation type="journal article" date="2014" name="PLoS Genet.">
        <title>Phylogenetically driven sequencing of extremely halophilic archaea reveals strategies for static and dynamic osmo-response.</title>
        <authorList>
            <person name="Becker E.A."/>
            <person name="Seitzer P.M."/>
            <person name="Tritt A."/>
            <person name="Larsen D."/>
            <person name="Krusor M."/>
            <person name="Yao A.I."/>
            <person name="Wu D."/>
            <person name="Madern D."/>
            <person name="Eisen J.A."/>
            <person name="Darling A.E."/>
            <person name="Facciotti M.T."/>
        </authorList>
    </citation>
    <scope>NUCLEOTIDE SEQUENCE [LARGE SCALE GENOMIC DNA]</scope>
    <source>
        <strain evidence="1 2">JCM 9100</strain>
    </source>
</reference>
<dbReference type="EMBL" id="AOJM01000046">
    <property type="protein sequence ID" value="ELZ49493.1"/>
    <property type="molecule type" value="Genomic_DNA"/>
</dbReference>
<keyword evidence="2" id="KW-1185">Reference proteome</keyword>
<comment type="caution">
    <text evidence="1">The sequence shown here is derived from an EMBL/GenBank/DDBJ whole genome shotgun (WGS) entry which is preliminary data.</text>
</comment>
<proteinExistence type="predicted"/>
<protein>
    <submittedName>
        <fullName evidence="1">Uncharacterized protein</fullName>
    </submittedName>
</protein>
<gene>
    <name evidence="1" type="ORF">C465_07981</name>
</gene>
<evidence type="ECO:0000313" key="2">
    <source>
        <dbReference type="Proteomes" id="UP000011526"/>
    </source>
</evidence>
<accession>M0ER07</accession>
<organism evidence="1 2">
    <name type="scientific">Halorubrum distributum JCM 9100</name>
    <dbReference type="NCBI Taxonomy" id="1227467"/>
    <lineage>
        <taxon>Archaea</taxon>
        <taxon>Methanobacteriati</taxon>
        <taxon>Methanobacteriota</taxon>
        <taxon>Stenosarchaea group</taxon>
        <taxon>Halobacteria</taxon>
        <taxon>Halobacteriales</taxon>
        <taxon>Haloferacaceae</taxon>
        <taxon>Halorubrum</taxon>
        <taxon>Halorubrum distributum group</taxon>
    </lineage>
</organism>